<feature type="domain" description="NADAR" evidence="1">
    <location>
        <begin position="278"/>
        <end position="412"/>
    </location>
</feature>
<dbReference type="PANTHER" id="PTHR11505">
    <property type="entry name" value="L1 TRANSPOSABLE ELEMENT-RELATED"/>
    <property type="match status" value="1"/>
</dbReference>
<dbReference type="NCBIfam" id="TIGR02464">
    <property type="entry name" value="ribofla_fusion"/>
    <property type="match status" value="1"/>
</dbReference>
<dbReference type="EMBL" id="CAIIXF020000010">
    <property type="protein sequence ID" value="CAH1797870.1"/>
    <property type="molecule type" value="Genomic_DNA"/>
</dbReference>
<evidence type="ECO:0000259" key="1">
    <source>
        <dbReference type="Pfam" id="PF08719"/>
    </source>
</evidence>
<evidence type="ECO:0000313" key="3">
    <source>
        <dbReference type="Proteomes" id="UP000749559"/>
    </source>
</evidence>
<dbReference type="Pfam" id="PF08719">
    <property type="entry name" value="NADAR"/>
    <property type="match status" value="1"/>
</dbReference>
<dbReference type="Gene3D" id="1.10.357.40">
    <property type="entry name" value="YbiA-like"/>
    <property type="match status" value="1"/>
</dbReference>
<protein>
    <recommendedName>
        <fullName evidence="1">NADAR domain-containing protein</fullName>
    </recommendedName>
</protein>
<accession>A0A8S4PX75</accession>
<reference evidence="2" key="1">
    <citation type="submission" date="2022-03" db="EMBL/GenBank/DDBJ databases">
        <authorList>
            <person name="Martin C."/>
        </authorList>
    </citation>
    <scope>NUCLEOTIDE SEQUENCE</scope>
</reference>
<dbReference type="CDD" id="cd15457">
    <property type="entry name" value="NADAR"/>
    <property type="match status" value="1"/>
</dbReference>
<dbReference type="InterPro" id="IPR004244">
    <property type="entry name" value="Transposase_22"/>
</dbReference>
<dbReference type="AlphaFoldDB" id="A0A8S4PX75"/>
<dbReference type="Gene3D" id="3.30.70.1820">
    <property type="entry name" value="L1 transposable element, RRM domain"/>
    <property type="match status" value="1"/>
</dbReference>
<dbReference type="OrthoDB" id="206452at2759"/>
<gene>
    <name evidence="2" type="ORF">OFUS_LOCUS22084</name>
</gene>
<dbReference type="SUPFAM" id="SSF143990">
    <property type="entry name" value="YbiA-like"/>
    <property type="match status" value="1"/>
</dbReference>
<evidence type="ECO:0000313" key="2">
    <source>
        <dbReference type="EMBL" id="CAH1797870.1"/>
    </source>
</evidence>
<dbReference type="InterPro" id="IPR012816">
    <property type="entry name" value="NADAR"/>
</dbReference>
<dbReference type="Proteomes" id="UP000749559">
    <property type="component" value="Unassembled WGS sequence"/>
</dbReference>
<comment type="caution">
    <text evidence="2">The sequence shown here is derived from an EMBL/GenBank/DDBJ whole genome shotgun (WGS) entry which is preliminary data.</text>
</comment>
<dbReference type="InterPro" id="IPR037238">
    <property type="entry name" value="YbiA-like_sf"/>
</dbReference>
<organism evidence="2 3">
    <name type="scientific">Owenia fusiformis</name>
    <name type="common">Polychaete worm</name>
    <dbReference type="NCBI Taxonomy" id="6347"/>
    <lineage>
        <taxon>Eukaryota</taxon>
        <taxon>Metazoa</taxon>
        <taxon>Spiralia</taxon>
        <taxon>Lophotrochozoa</taxon>
        <taxon>Annelida</taxon>
        <taxon>Polychaeta</taxon>
        <taxon>Sedentaria</taxon>
        <taxon>Canalipalpata</taxon>
        <taxon>Sabellida</taxon>
        <taxon>Oweniida</taxon>
        <taxon>Oweniidae</taxon>
        <taxon>Owenia</taxon>
    </lineage>
</organism>
<proteinExistence type="predicted"/>
<keyword evidence="3" id="KW-1185">Reference proteome</keyword>
<name>A0A8S4PX75_OWEFU</name>
<sequence>MGKHDRQSSSSGVTLEQLNTVLEAQTVKLTNEFKKELADVKQAIGYAQDLATENKKDILAIETRIAALEKQADESSQSSNNSLRQLNKAIDALHAKQVDMDIYSRRSALHFANIPEAEGEICEDVIREFLRTKLNVDPTEMRFERVHRIPLGPKKNFKYTRTITAKFNWFQDRERVWNKRFTLKDVPGRYIISESLPYEVETNRKILYPIFKKAKAMNMRASLFADNLILEGVKFRVNTLHTLPAAFAPFDNTYIKNDDLMLYNSDTSPLGPNFYSSFSEKGVIFKSLTQYIAFQKALAFDNVKIAESILTAKNPQDCRRIIRGLDMGANVGKWPDCLKEFLTKGNRLKFTQNEQLKAALMTTGSNKLGECNPFDPLSGNGLRLNDPASTDTTKWTGQNLGGLSLMAVRDELGKP</sequence>